<feature type="transmembrane region" description="Helical" evidence="1">
    <location>
        <begin position="461"/>
        <end position="480"/>
    </location>
</feature>
<organism evidence="3 4">
    <name type="scientific">Miscanthus lutarioriparius</name>
    <dbReference type="NCBI Taxonomy" id="422564"/>
    <lineage>
        <taxon>Eukaryota</taxon>
        <taxon>Viridiplantae</taxon>
        <taxon>Streptophyta</taxon>
        <taxon>Embryophyta</taxon>
        <taxon>Tracheophyta</taxon>
        <taxon>Spermatophyta</taxon>
        <taxon>Magnoliopsida</taxon>
        <taxon>Liliopsida</taxon>
        <taxon>Poales</taxon>
        <taxon>Poaceae</taxon>
        <taxon>PACMAD clade</taxon>
        <taxon>Panicoideae</taxon>
        <taxon>Andropogonodae</taxon>
        <taxon>Andropogoneae</taxon>
        <taxon>Saccharinae</taxon>
        <taxon>Miscanthus</taxon>
    </lineage>
</organism>
<sequence>MPKALQRCDHVTGAIYHQTAGRLLDIGEEHLRLLIHSFTTEALRPAMPSSIGNGNAGQAAEFGSKDRTWQMRKYLLLLAILVATVTYVAGMDPPGGVWLETGHRAGDPILPDTRPIRYRVFYHVNATAFAASLVIIVLLLFLRKDAMRMLLAVRVAMVLDLVCLMVAYVTGACRCSAITVVASALSAAVILLLLAAAGTQKSSRGRHLHREGCKILMLVSIFATTATYTAGLSPPGGFWEHDHGHRAGDPILLELHARCFLAFLVCNTTAFAASLVTMTLLLSRQLSKVSGHLSAPYVCVAVAPIGLLGAYADGSCRETDTAVGVYVLCLVGAVLVCISIIAYIENQCTLASQAPEGEGPPDGASRNAGLNPPGGVWKETGDGHVSGSLVLLETHTRRYKAFIYCNSAAFVASIVVVIMVQSRSLVSQGGRHALEAAVILDLLALVGAYGAGSCRDVRTSVYVFALAAVVFVYVVIHVVIEKSSSDSTVTTVSKEEVELEKKRKLLLLLAILVVTITYQAGLTPPGKFWLEHGSGDEEHKVGDPVLADNYPRRYKAFFYSNTTSFMASVAVTVFLLSRNLSNTGTRYWTALYFCMGAGFIGLMCAYTASTMLTVRASSIFVVALVAVVLVFTGLHAILHCRNVPRWIPRWWHCCPSDNHHKTETGNGDSKSKHSASVEYRERYRMCKYLMLLGILAASVTYQAGLTPPGGVWPADGTGHGAAGDPVLRDTDTRRYRMFFYSNSASLVASVVVIVVVPLLMQGALPVAGLPMPVGAMYTVVVLDLLGLLLAYATGSSRGLGHVLVRARHGHHRAGLRRHLQSFILPRR</sequence>
<dbReference type="Pfam" id="PF13962">
    <property type="entry name" value="PGG"/>
    <property type="match status" value="5"/>
</dbReference>
<keyword evidence="1" id="KW-0472">Membrane</keyword>
<reference evidence="3" key="1">
    <citation type="submission" date="2020-10" db="EMBL/GenBank/DDBJ databases">
        <authorList>
            <person name="Han B."/>
            <person name="Lu T."/>
            <person name="Zhao Q."/>
            <person name="Huang X."/>
            <person name="Zhao Y."/>
        </authorList>
    </citation>
    <scope>NUCLEOTIDE SEQUENCE</scope>
</reference>
<dbReference type="AlphaFoldDB" id="A0A811PFD8"/>
<evidence type="ECO:0000259" key="2">
    <source>
        <dbReference type="Pfam" id="PF13962"/>
    </source>
</evidence>
<gene>
    <name evidence="3" type="ORF">NCGR_LOCUS28767</name>
</gene>
<dbReference type="Proteomes" id="UP000604825">
    <property type="component" value="Unassembled WGS sequence"/>
</dbReference>
<feature type="transmembrane region" description="Helical" evidence="1">
    <location>
        <begin position="294"/>
        <end position="311"/>
    </location>
</feature>
<keyword evidence="1" id="KW-0812">Transmembrane</keyword>
<feature type="domain" description="PGG" evidence="2">
    <location>
        <begin position="498"/>
        <end position="612"/>
    </location>
</feature>
<accession>A0A811PFD8</accession>
<keyword evidence="1" id="KW-1133">Transmembrane helix</keyword>
<protein>
    <recommendedName>
        <fullName evidence="2">PGG domain-containing protein</fullName>
    </recommendedName>
</protein>
<feature type="transmembrane region" description="Helical" evidence="1">
    <location>
        <begin position="771"/>
        <end position="792"/>
    </location>
</feature>
<feature type="transmembrane region" description="Helical" evidence="1">
    <location>
        <begin position="260"/>
        <end position="282"/>
    </location>
</feature>
<feature type="domain" description="PGG" evidence="2">
    <location>
        <begin position="684"/>
        <end position="797"/>
    </location>
</feature>
<keyword evidence="4" id="KW-1185">Reference proteome</keyword>
<dbReference type="PANTHER" id="PTHR24177:SF413">
    <property type="entry name" value="TRANSMEMBRANE PROTEIN, PUTATIVE-RELATED"/>
    <property type="match status" value="1"/>
</dbReference>
<feature type="domain" description="PGG" evidence="2">
    <location>
        <begin position="211"/>
        <end position="317"/>
    </location>
</feature>
<evidence type="ECO:0000313" key="3">
    <source>
        <dbReference type="EMBL" id="CAD6243831.1"/>
    </source>
</evidence>
<feature type="transmembrane region" description="Helical" evidence="1">
    <location>
        <begin position="176"/>
        <end position="197"/>
    </location>
</feature>
<feature type="transmembrane region" description="Helical" evidence="1">
    <location>
        <begin position="323"/>
        <end position="344"/>
    </location>
</feature>
<feature type="transmembrane region" description="Helical" evidence="1">
    <location>
        <begin position="74"/>
        <end position="90"/>
    </location>
</feature>
<dbReference type="GO" id="GO:0016020">
    <property type="term" value="C:membrane"/>
    <property type="evidence" value="ECO:0007669"/>
    <property type="project" value="TreeGrafter"/>
</dbReference>
<feature type="transmembrane region" description="Helical" evidence="1">
    <location>
        <begin position="149"/>
        <end position="170"/>
    </location>
</feature>
<dbReference type="OrthoDB" id="672301at2759"/>
<feature type="transmembrane region" description="Helical" evidence="1">
    <location>
        <begin position="556"/>
        <end position="576"/>
    </location>
</feature>
<proteinExistence type="predicted"/>
<feature type="transmembrane region" description="Helical" evidence="1">
    <location>
        <begin position="120"/>
        <end position="142"/>
    </location>
</feature>
<feature type="transmembrane region" description="Helical" evidence="1">
    <location>
        <begin position="737"/>
        <end position="759"/>
    </location>
</feature>
<name>A0A811PFD8_9POAL</name>
<dbReference type="EMBL" id="CAJGYO010000007">
    <property type="protein sequence ID" value="CAD6243831.1"/>
    <property type="molecule type" value="Genomic_DNA"/>
</dbReference>
<feature type="transmembrane region" description="Helical" evidence="1">
    <location>
        <begin position="401"/>
        <end position="420"/>
    </location>
</feature>
<dbReference type="InterPro" id="IPR026961">
    <property type="entry name" value="PGG_dom"/>
</dbReference>
<feature type="transmembrane region" description="Helical" evidence="1">
    <location>
        <begin position="588"/>
        <end position="608"/>
    </location>
</feature>
<evidence type="ECO:0000313" key="4">
    <source>
        <dbReference type="Proteomes" id="UP000604825"/>
    </source>
</evidence>
<feature type="transmembrane region" description="Helical" evidence="1">
    <location>
        <begin position="505"/>
        <end position="522"/>
    </location>
</feature>
<feature type="domain" description="PGG" evidence="2">
    <location>
        <begin position="67"/>
        <end position="174"/>
    </location>
</feature>
<dbReference type="PANTHER" id="PTHR24177">
    <property type="entry name" value="CASKIN"/>
    <property type="match status" value="1"/>
</dbReference>
<evidence type="ECO:0000256" key="1">
    <source>
        <dbReference type="SAM" id="Phobius"/>
    </source>
</evidence>
<comment type="caution">
    <text evidence="3">The sequence shown here is derived from an EMBL/GenBank/DDBJ whole genome shotgun (WGS) entry which is preliminary data.</text>
</comment>
<feature type="domain" description="PGG" evidence="2">
    <location>
        <begin position="367"/>
        <end position="455"/>
    </location>
</feature>
<feature type="transmembrane region" description="Helical" evidence="1">
    <location>
        <begin position="614"/>
        <end position="638"/>
    </location>
</feature>